<dbReference type="STRING" id="537011.PREVCOP_06407"/>
<protein>
    <submittedName>
        <fullName evidence="1">Uncharacterized protein</fullName>
    </submittedName>
</protein>
<gene>
    <name evidence="1" type="ORF">PREVCOP_06407</name>
</gene>
<dbReference type="PaxDb" id="537011-PREVCOP_06407"/>
<dbReference type="EMBL" id="ACBX02000045">
    <property type="protein sequence ID" value="EFB34159.1"/>
    <property type="molecule type" value="Genomic_DNA"/>
</dbReference>
<proteinExistence type="predicted"/>
<dbReference type="Proteomes" id="UP000004477">
    <property type="component" value="Unassembled WGS sequence"/>
</dbReference>
<keyword evidence="2" id="KW-1185">Reference proteome</keyword>
<reference evidence="1" key="1">
    <citation type="submission" date="2009-11" db="EMBL/GenBank/DDBJ databases">
        <authorList>
            <person name="Weinstock G."/>
            <person name="Sodergren E."/>
            <person name="Clifton S."/>
            <person name="Fulton L."/>
            <person name="Fulton B."/>
            <person name="Courtney L."/>
            <person name="Fronick C."/>
            <person name="Harrison M."/>
            <person name="Strong C."/>
            <person name="Farmer C."/>
            <person name="Delahaunty K."/>
            <person name="Markovic C."/>
            <person name="Hall O."/>
            <person name="Minx P."/>
            <person name="Tomlinson C."/>
            <person name="Mitreva M."/>
            <person name="Nelson J."/>
            <person name="Hou S."/>
            <person name="Wollam A."/>
            <person name="Pepin K.H."/>
            <person name="Johnson M."/>
            <person name="Bhonagiri V."/>
            <person name="Nash W.E."/>
            <person name="Warren W."/>
            <person name="Chinwalla A."/>
            <person name="Mardis E.R."/>
            <person name="Wilson R.K."/>
        </authorList>
    </citation>
    <scope>NUCLEOTIDE SEQUENCE [LARGE SCALE GENOMIC DNA]</scope>
    <source>
        <strain evidence="1">DSM 18205</strain>
    </source>
</reference>
<sequence>MKVNSLFSKYILFILGIISLMPGMAYSQTFKHYEGLANKTGDYEVIDAAYDCLRQKTHVVHYYIALPSGGSKELSLPFTGYSGNGENLEPRGYFRWYNYDTDKASDQLEKYSAGGSLQRMNDAHGINKGLIAYGLSSKPNRNLVGVKYTRPSDTSWTGETIACDVSRYMDGCNGTFYHEPTLSIRYIFHIMPAEKMADDIKQKLLETGITRDYSYEDGKGVSAGLMDFKATMTLRLNQNDVSNYYFHPMNNSYTHHVFAEDEAHKIKESDFSSEVVQATKVQWRVYNSDKTQFVWWTYTGSSSSRFFDLSLDLLNNRAATSAWRNLDGEGVSSKQTFKYGDRIYVVALAASSSGQMCPIANFTCQLFNQYPMTADELKAKGQNTRLNSYLEDHYRSVNTVSFDDDDEEQTLLAPTSPDDNQARLPSKWSKRSYGFVYRELMNFAPAGDMYVNPKHSPLHGEYGLYKSANIKGKSGWGNSGTDSYLWWPTAQLYDRTYENTNGTQYGHFLYIDASDESRQIAEADFKADLCVGSQVIFSAAIADMTTGSQRPQLMFKLYGVNYDGNNQETERRLLHSFSSGNFSGNREGTDAANVGKWYQVYGKMVLQKESGVNNFTDFKLVVDNMCKSTSGADYAFDDLRIYTKSSKVDIIQSSPICPDKNTAEDSSVSSNILTKLRALQETMAALIAPATEKKLYFRFVDAEGNPAKNVNYGTAESPNYNWGTTTIYNYVDDKQTVDGKPMYEKINDEWNVVLANRYFNLQSNQTYYVSFAFEDDSVTDKTQLAWGKPSDVCSLYSANFQMVQQKVLVTDANGSITTTVTIPCDDNDTPKYNIKAQLQTVDQNNGGSIQLNGVLYDWYVDDATTPILKNCAEFKDVPLDVGDHTIRVLPTNTSGTINQGGVDYQICLGEMSFKLRVVKNGPQLDLGRPGVAYPNNYVRTVRIGLPQVAHLAQQEAKKGKGGYFCVPVSGKNFVADNSNRLYFVVAGGKDHLDESQYTQVMYLSDTNDPAYQNRIGESLTLATLQDNYIERNTSQLKLKFTPQSGTASSASSKNVQLHEGYWYEGVLIFREDGSQGTTVLCSGEVYIRFAVVPEYATWNPTANSRMSAAWNNDENWRRSGCGELYKGADKYTDYSSGGYVPMKFTKVTIPNLSGLYFPSLGYIAYQKSTGIATRLSNAKGDAATANIQYDMLAKWDADAADHGLNADGNLECEPFYGNTCDQIYFKPGGELLNQCYLIYNKAWVEKQMKSNTWYALTSPLQDTYAGDIYVPAASGRQETEAFEPISFSSSVNNRVTSPVYQRSWDDASAKEVILGGSYDAYDYAGTGITFEKQNLNALSAHWSHVYNQVDKKYQPLEGVAIRMGDKYTMGASGEVLLRLPKADTQYTYVSASQQQSTLSKNVDKQNAYRLVVHADAQENALGTMSYSLVNKLSEGNNYYLVGNPYMATLSMHKFLKANPSLQSSFYVYENGVLKLYDKLDMSTTTYESKNDVKISPMQSFFVRLQDGQSASQLNFTSAMTVDREVFGGVKTASDEEQNLMTLTLTASASGYRSRSRIVLDASASEDYDDVEDAQLLYDAQLKEVPVVYTVAGDEAVALNSLPDVDWLPLGVVGKSSSVGLKIDGISRLSSPLYLYDAATRKYQEIKDGEEVKVQANEHGRYFLTQTRSTTGIENAEMGESDVKIYSPARGLIVVSKVGGSLLNKVEVYTLDGRLVAAKKAAGAVSVSIPVSSSSQTVYIIRVSLMDTQTVITKKL</sequence>
<organism evidence="1 2">
    <name type="scientific">Segatella copri DSM 18205</name>
    <dbReference type="NCBI Taxonomy" id="537011"/>
    <lineage>
        <taxon>Bacteria</taxon>
        <taxon>Pseudomonadati</taxon>
        <taxon>Bacteroidota</taxon>
        <taxon>Bacteroidia</taxon>
        <taxon>Bacteroidales</taxon>
        <taxon>Prevotellaceae</taxon>
        <taxon>Segatella</taxon>
    </lineage>
</organism>
<feature type="non-terminal residue" evidence="1">
    <location>
        <position position="1755"/>
    </location>
</feature>
<evidence type="ECO:0000313" key="2">
    <source>
        <dbReference type="Proteomes" id="UP000004477"/>
    </source>
</evidence>
<dbReference type="HOGENOM" id="CLU_001855_0_0_10"/>
<dbReference type="RefSeq" id="WP_006849080.1">
    <property type="nucleotide sequence ID" value="NZ_GG703861.1"/>
</dbReference>
<comment type="caution">
    <text evidence="1">The sequence shown here is derived from an EMBL/GenBank/DDBJ whole genome shotgun (WGS) entry which is preliminary data.</text>
</comment>
<evidence type="ECO:0000313" key="1">
    <source>
        <dbReference type="EMBL" id="EFB34159.1"/>
    </source>
</evidence>
<accession>D1PGP2</accession>
<name>D1PGP2_9BACT</name>